<reference evidence="1 2" key="1">
    <citation type="submission" date="2024-07" db="EMBL/GenBank/DDBJ databases">
        <title>Section-level genome sequencing and comparative genomics of Aspergillus sections Usti and Cavernicolus.</title>
        <authorList>
            <consortium name="Lawrence Berkeley National Laboratory"/>
            <person name="Nybo J.L."/>
            <person name="Vesth T.C."/>
            <person name="Theobald S."/>
            <person name="Frisvad J.C."/>
            <person name="Larsen T.O."/>
            <person name="Kjaerboelling I."/>
            <person name="Rothschild-Mancinelli K."/>
            <person name="Lyhne E.K."/>
            <person name="Kogle M.E."/>
            <person name="Barry K."/>
            <person name="Clum A."/>
            <person name="Na H."/>
            <person name="Ledsgaard L."/>
            <person name="Lin J."/>
            <person name="Lipzen A."/>
            <person name="Kuo A."/>
            <person name="Riley R."/>
            <person name="Mondo S."/>
            <person name="Labutti K."/>
            <person name="Haridas S."/>
            <person name="Pangalinan J."/>
            <person name="Salamov A.A."/>
            <person name="Simmons B.A."/>
            <person name="Magnuson J.K."/>
            <person name="Chen J."/>
            <person name="Drula E."/>
            <person name="Henrissat B."/>
            <person name="Wiebenga A."/>
            <person name="Lubbers R.J."/>
            <person name="Gomes A.C."/>
            <person name="Macurrencykelacurrency M.R."/>
            <person name="Stajich J."/>
            <person name="Grigoriev I.V."/>
            <person name="Mortensen U.H."/>
            <person name="De Vries R.P."/>
            <person name="Baker S.E."/>
            <person name="Andersen M.R."/>
        </authorList>
    </citation>
    <scope>NUCLEOTIDE SEQUENCE [LARGE SCALE GENOMIC DNA]</scope>
    <source>
        <strain evidence="1 2">CBS 449.75</strain>
    </source>
</reference>
<organism evidence="1 2">
    <name type="scientific">Aspergillus lucknowensis</name>
    <dbReference type="NCBI Taxonomy" id="176173"/>
    <lineage>
        <taxon>Eukaryota</taxon>
        <taxon>Fungi</taxon>
        <taxon>Dikarya</taxon>
        <taxon>Ascomycota</taxon>
        <taxon>Pezizomycotina</taxon>
        <taxon>Eurotiomycetes</taxon>
        <taxon>Eurotiomycetidae</taxon>
        <taxon>Eurotiales</taxon>
        <taxon>Aspergillaceae</taxon>
        <taxon>Aspergillus</taxon>
        <taxon>Aspergillus subgen. Nidulantes</taxon>
    </lineage>
</organism>
<evidence type="ECO:0000313" key="2">
    <source>
        <dbReference type="Proteomes" id="UP001610432"/>
    </source>
</evidence>
<accession>A0ABR4LDI1</accession>
<dbReference type="GeneID" id="98145425"/>
<gene>
    <name evidence="1" type="ORF">BJX67DRAFT_366127</name>
</gene>
<comment type="caution">
    <text evidence="1">The sequence shown here is derived from an EMBL/GenBank/DDBJ whole genome shotgun (WGS) entry which is preliminary data.</text>
</comment>
<dbReference type="Proteomes" id="UP001610432">
    <property type="component" value="Unassembled WGS sequence"/>
</dbReference>
<name>A0ABR4LDI1_9EURO</name>
<proteinExistence type="predicted"/>
<protein>
    <submittedName>
        <fullName evidence="1">Uncharacterized protein</fullName>
    </submittedName>
</protein>
<sequence length="71" mass="8175">MNSKQFSRQLKKKHFHISSRDLGKARYCNEHEEGFGNLGSQRPFGKLDKSRVLVLGDSWPVQIVDSDIGWD</sequence>
<keyword evidence="2" id="KW-1185">Reference proteome</keyword>
<evidence type="ECO:0000313" key="1">
    <source>
        <dbReference type="EMBL" id="KAL2862597.1"/>
    </source>
</evidence>
<dbReference type="EMBL" id="JBFXLQ010000065">
    <property type="protein sequence ID" value="KAL2862597.1"/>
    <property type="molecule type" value="Genomic_DNA"/>
</dbReference>
<dbReference type="RefSeq" id="XP_070881576.1">
    <property type="nucleotide sequence ID" value="XM_071030353.1"/>
</dbReference>